<dbReference type="InterPro" id="IPR005248">
    <property type="entry name" value="NadD/NMNAT"/>
</dbReference>
<evidence type="ECO:0000256" key="9">
    <source>
        <dbReference type="ARBA" id="ARBA00048721"/>
    </source>
</evidence>
<dbReference type="InterPro" id="IPR004821">
    <property type="entry name" value="Cyt_trans-like"/>
</dbReference>
<evidence type="ECO:0000313" key="13">
    <source>
        <dbReference type="Proteomes" id="UP000050949"/>
    </source>
</evidence>
<dbReference type="Proteomes" id="UP000050949">
    <property type="component" value="Unassembled WGS sequence"/>
</dbReference>
<dbReference type="AlphaFoldDB" id="A0A0R1X2S9"/>
<dbReference type="eggNOG" id="COG1057">
    <property type="taxonomic scope" value="Bacteria"/>
</dbReference>
<reference evidence="12 13" key="1">
    <citation type="journal article" date="2015" name="Genome Announc.">
        <title>Expanding the biotechnology potential of lactobacilli through comparative genomics of 213 strains and associated genera.</title>
        <authorList>
            <person name="Sun Z."/>
            <person name="Harris H.M."/>
            <person name="McCann A."/>
            <person name="Guo C."/>
            <person name="Argimon S."/>
            <person name="Zhang W."/>
            <person name="Yang X."/>
            <person name="Jeffery I.B."/>
            <person name="Cooney J.C."/>
            <person name="Kagawa T.F."/>
            <person name="Liu W."/>
            <person name="Song Y."/>
            <person name="Salvetti E."/>
            <person name="Wrobel A."/>
            <person name="Rasinkangas P."/>
            <person name="Parkhill J."/>
            <person name="Rea M.C."/>
            <person name="O'Sullivan O."/>
            <person name="Ritari J."/>
            <person name="Douillard F.P."/>
            <person name="Paul Ross R."/>
            <person name="Yang R."/>
            <person name="Briner A.E."/>
            <person name="Felis G.E."/>
            <person name="de Vos W.M."/>
            <person name="Barrangou R."/>
            <person name="Klaenhammer T.R."/>
            <person name="Caufield P.W."/>
            <person name="Cui Y."/>
            <person name="Zhang H."/>
            <person name="O'Toole P.W."/>
        </authorList>
    </citation>
    <scope>NUCLEOTIDE SEQUENCE [LARGE SCALE GENOMIC DNA]</scope>
    <source>
        <strain evidence="12 13">DSM 16991</strain>
    </source>
</reference>
<keyword evidence="7 10" id="KW-0067">ATP-binding</keyword>
<dbReference type="EMBL" id="AZFW01000146">
    <property type="protein sequence ID" value="KRM24093.1"/>
    <property type="molecule type" value="Genomic_DNA"/>
</dbReference>
<evidence type="ECO:0000256" key="4">
    <source>
        <dbReference type="ARBA" id="ARBA00022679"/>
    </source>
</evidence>
<name>A0A0R1X2S9_9LACO</name>
<dbReference type="PANTHER" id="PTHR39321">
    <property type="entry name" value="NICOTINATE-NUCLEOTIDE ADENYLYLTRANSFERASE-RELATED"/>
    <property type="match status" value="1"/>
</dbReference>
<keyword evidence="4 10" id="KW-0808">Transferase</keyword>
<organism evidence="12 13">
    <name type="scientific">Schleiferilactobacillus harbinensis DSM 16991</name>
    <dbReference type="NCBI Taxonomy" id="1122147"/>
    <lineage>
        <taxon>Bacteria</taxon>
        <taxon>Bacillati</taxon>
        <taxon>Bacillota</taxon>
        <taxon>Bacilli</taxon>
        <taxon>Lactobacillales</taxon>
        <taxon>Lactobacillaceae</taxon>
        <taxon>Schleiferilactobacillus</taxon>
    </lineage>
</organism>
<evidence type="ECO:0000256" key="8">
    <source>
        <dbReference type="ARBA" id="ARBA00023027"/>
    </source>
</evidence>
<dbReference type="PATRIC" id="fig|1122147.4.peg.1545"/>
<feature type="domain" description="Cytidyltransferase-like" evidence="11">
    <location>
        <begin position="45"/>
        <end position="201"/>
    </location>
</feature>
<dbReference type="SUPFAM" id="SSF52374">
    <property type="entry name" value="Nucleotidylyl transferase"/>
    <property type="match status" value="1"/>
</dbReference>
<dbReference type="InterPro" id="IPR014729">
    <property type="entry name" value="Rossmann-like_a/b/a_fold"/>
</dbReference>
<dbReference type="NCBIfam" id="NF000841">
    <property type="entry name" value="PRK00071.1-4"/>
    <property type="match status" value="1"/>
</dbReference>
<protein>
    <recommendedName>
        <fullName evidence="10">Probable nicotinate-nucleotide adenylyltransferase</fullName>
        <ecNumber evidence="10">2.7.7.18</ecNumber>
    </recommendedName>
    <alternativeName>
        <fullName evidence="10">Deamido-NAD(+) diphosphorylase</fullName>
    </alternativeName>
    <alternativeName>
        <fullName evidence="10">Deamido-NAD(+) pyrophosphorylase</fullName>
    </alternativeName>
    <alternativeName>
        <fullName evidence="10">Nicotinate mononucleotide adenylyltransferase</fullName>
        <shortName evidence="10">NaMN adenylyltransferase</shortName>
    </alternativeName>
</protein>
<gene>
    <name evidence="10" type="primary">nadD</name>
    <name evidence="12" type="ORF">FC91_GL001490</name>
</gene>
<evidence type="ECO:0000256" key="10">
    <source>
        <dbReference type="HAMAP-Rule" id="MF_00244"/>
    </source>
</evidence>
<evidence type="ECO:0000313" key="12">
    <source>
        <dbReference type="EMBL" id="KRM24093.1"/>
    </source>
</evidence>
<keyword evidence="5 10" id="KW-0548">Nucleotidyltransferase</keyword>
<comment type="caution">
    <text evidence="12">The sequence shown here is derived from an EMBL/GenBank/DDBJ whole genome shotgun (WGS) entry which is preliminary data.</text>
</comment>
<dbReference type="RefSeq" id="WP_051225279.1">
    <property type="nucleotide sequence ID" value="NZ_AUEH01000020.1"/>
</dbReference>
<dbReference type="NCBIfam" id="NF000840">
    <property type="entry name" value="PRK00071.1-3"/>
    <property type="match status" value="1"/>
</dbReference>
<dbReference type="Pfam" id="PF01467">
    <property type="entry name" value="CTP_transf_like"/>
    <property type="match status" value="1"/>
</dbReference>
<dbReference type="OrthoDB" id="5295945at2"/>
<proteinExistence type="inferred from homology"/>
<dbReference type="HAMAP" id="MF_00244">
    <property type="entry name" value="NaMN_adenylyltr"/>
    <property type="match status" value="1"/>
</dbReference>
<evidence type="ECO:0000256" key="5">
    <source>
        <dbReference type="ARBA" id="ARBA00022695"/>
    </source>
</evidence>
<evidence type="ECO:0000256" key="2">
    <source>
        <dbReference type="ARBA" id="ARBA00005019"/>
    </source>
</evidence>
<comment type="pathway">
    <text evidence="2 10">Cofactor biosynthesis; NAD(+) biosynthesis; deamido-NAD(+) from nicotinate D-ribonucleotide: step 1/1.</text>
</comment>
<evidence type="ECO:0000256" key="3">
    <source>
        <dbReference type="ARBA" id="ARBA00022642"/>
    </source>
</evidence>
<comment type="catalytic activity">
    <reaction evidence="9 10">
        <text>nicotinate beta-D-ribonucleotide + ATP + H(+) = deamido-NAD(+) + diphosphate</text>
        <dbReference type="Rhea" id="RHEA:22860"/>
        <dbReference type="ChEBI" id="CHEBI:15378"/>
        <dbReference type="ChEBI" id="CHEBI:30616"/>
        <dbReference type="ChEBI" id="CHEBI:33019"/>
        <dbReference type="ChEBI" id="CHEBI:57502"/>
        <dbReference type="ChEBI" id="CHEBI:58437"/>
        <dbReference type="EC" id="2.7.7.18"/>
    </reaction>
</comment>
<dbReference type="CDD" id="cd02165">
    <property type="entry name" value="NMNAT"/>
    <property type="match status" value="1"/>
</dbReference>
<dbReference type="Gene3D" id="3.40.50.620">
    <property type="entry name" value="HUPs"/>
    <property type="match status" value="1"/>
</dbReference>
<dbReference type="GeneID" id="78509364"/>
<dbReference type="GO" id="GO:0005524">
    <property type="term" value="F:ATP binding"/>
    <property type="evidence" value="ECO:0007669"/>
    <property type="project" value="UniProtKB-KW"/>
</dbReference>
<evidence type="ECO:0000256" key="6">
    <source>
        <dbReference type="ARBA" id="ARBA00022741"/>
    </source>
</evidence>
<dbReference type="UniPathway" id="UPA00253">
    <property type="reaction ID" value="UER00332"/>
</dbReference>
<evidence type="ECO:0000256" key="7">
    <source>
        <dbReference type="ARBA" id="ARBA00022840"/>
    </source>
</evidence>
<dbReference type="EC" id="2.7.7.18" evidence="10"/>
<dbReference type="NCBIfam" id="TIGR00482">
    <property type="entry name" value="nicotinate (nicotinamide) nucleotide adenylyltransferase"/>
    <property type="match status" value="1"/>
</dbReference>
<comment type="function">
    <text evidence="1 10">Catalyzes the reversible adenylation of nicotinate mononucleotide (NaMN) to nicotinic acid adenine dinucleotide (NaAD).</text>
</comment>
<evidence type="ECO:0000259" key="11">
    <source>
        <dbReference type="Pfam" id="PF01467"/>
    </source>
</evidence>
<sequence length="231" mass="25613">MGKKVLSAAPTTHTATRVVSVQAPVIATEIKRVLVQSIRGHQIGILGGTFNPPHLGHLLIAEGVVNALHLDRVLFIPDAQPPHIQGKNTIPAKDRVAMVKEAIADNPHFCLDELEVRRGGKSFTIDTIKELKRRDPLAQYYFIIGADMVNDLPNWHEIDKLVQIVTFVAVRRPGVTIHSKYPVIWVDVPQVAISSSGIRDRVAKGESIRYLVPDGVAAYIKEHKLYEKQHA</sequence>
<keyword evidence="3 10" id="KW-0662">Pyridine nucleotide biosynthesis</keyword>
<evidence type="ECO:0000256" key="1">
    <source>
        <dbReference type="ARBA" id="ARBA00002324"/>
    </source>
</evidence>
<dbReference type="NCBIfam" id="TIGR00125">
    <property type="entry name" value="cyt_tran_rel"/>
    <property type="match status" value="1"/>
</dbReference>
<keyword evidence="6 10" id="KW-0547">Nucleotide-binding</keyword>
<dbReference type="GO" id="GO:0004515">
    <property type="term" value="F:nicotinate-nucleotide adenylyltransferase activity"/>
    <property type="evidence" value="ECO:0007669"/>
    <property type="project" value="UniProtKB-UniRule"/>
</dbReference>
<comment type="similarity">
    <text evidence="10">Belongs to the NadD family.</text>
</comment>
<dbReference type="GO" id="GO:0009435">
    <property type="term" value="P:NAD+ biosynthetic process"/>
    <property type="evidence" value="ECO:0007669"/>
    <property type="project" value="UniProtKB-UniRule"/>
</dbReference>
<accession>A0A0R1X2S9</accession>
<keyword evidence="8 10" id="KW-0520">NAD</keyword>
<dbReference type="PANTHER" id="PTHR39321:SF3">
    <property type="entry name" value="PHOSPHOPANTETHEINE ADENYLYLTRANSFERASE"/>
    <property type="match status" value="1"/>
</dbReference>